<gene>
    <name evidence="1" type="ORF">KSF_038620</name>
</gene>
<evidence type="ECO:0000313" key="1">
    <source>
        <dbReference type="EMBL" id="GHO93814.1"/>
    </source>
</evidence>
<evidence type="ECO:0000313" key="2">
    <source>
        <dbReference type="Proteomes" id="UP000597444"/>
    </source>
</evidence>
<dbReference type="Gene3D" id="2.60.120.10">
    <property type="entry name" value="Jelly Rolls"/>
    <property type="match status" value="1"/>
</dbReference>
<dbReference type="InterPro" id="IPR014710">
    <property type="entry name" value="RmlC-like_jellyroll"/>
</dbReference>
<dbReference type="EMBL" id="BNJK01000001">
    <property type="protein sequence ID" value="GHO93814.1"/>
    <property type="molecule type" value="Genomic_DNA"/>
</dbReference>
<dbReference type="SUPFAM" id="SSF51182">
    <property type="entry name" value="RmlC-like cupins"/>
    <property type="match status" value="1"/>
</dbReference>
<protein>
    <recommendedName>
        <fullName evidence="3">Sugar 3,4-ketoisomerase QdtA cupin domain-containing protein</fullName>
    </recommendedName>
</protein>
<organism evidence="1 2">
    <name type="scientific">Reticulibacter mediterranei</name>
    <dbReference type="NCBI Taxonomy" id="2778369"/>
    <lineage>
        <taxon>Bacteria</taxon>
        <taxon>Bacillati</taxon>
        <taxon>Chloroflexota</taxon>
        <taxon>Ktedonobacteria</taxon>
        <taxon>Ktedonobacterales</taxon>
        <taxon>Reticulibacteraceae</taxon>
        <taxon>Reticulibacter</taxon>
    </lineage>
</organism>
<dbReference type="RefSeq" id="WP_220204584.1">
    <property type="nucleotide sequence ID" value="NZ_BNJK01000001.1"/>
</dbReference>
<name>A0A8J3ILN8_9CHLR</name>
<comment type="caution">
    <text evidence="1">The sequence shown here is derived from an EMBL/GenBank/DDBJ whole genome shotgun (WGS) entry which is preliminary data.</text>
</comment>
<proteinExistence type="predicted"/>
<keyword evidence="2" id="KW-1185">Reference proteome</keyword>
<sequence length="129" mass="14581">MTGFVEVRTFEHAHSDNRRKILECNFLTSSVQYFTIMEKLPLGNHFHKERHETFVIASGGGKCCYVTVDEDGVPNGEQITLPVRQGSVIQIHPLTAHAFLLEPGSTMLCFSSIPFDSENQDMFAFQLQM</sequence>
<evidence type="ECO:0008006" key="3">
    <source>
        <dbReference type="Google" id="ProtNLM"/>
    </source>
</evidence>
<dbReference type="Proteomes" id="UP000597444">
    <property type="component" value="Unassembled WGS sequence"/>
</dbReference>
<dbReference type="InterPro" id="IPR011051">
    <property type="entry name" value="RmlC_Cupin_sf"/>
</dbReference>
<reference evidence="1" key="1">
    <citation type="submission" date="2020-10" db="EMBL/GenBank/DDBJ databases">
        <title>Taxonomic study of unclassified bacteria belonging to the class Ktedonobacteria.</title>
        <authorList>
            <person name="Yabe S."/>
            <person name="Wang C.M."/>
            <person name="Zheng Y."/>
            <person name="Sakai Y."/>
            <person name="Cavaletti L."/>
            <person name="Monciardini P."/>
            <person name="Donadio S."/>
        </authorList>
    </citation>
    <scope>NUCLEOTIDE SEQUENCE</scope>
    <source>
        <strain evidence="1">ID150040</strain>
    </source>
</reference>
<accession>A0A8J3ILN8</accession>
<dbReference type="AlphaFoldDB" id="A0A8J3ILN8"/>